<sequence>MPAPMKVTSQGLWQGDDPLHFALPLLRLQTCIVIVFTRTLHVFIFKPLKQPRVIAEIIEGILLGPSDIGRNTDYLNTIFPKQSLTTFETVANIGLLFFVFLVGLELNLNTSGGGTARKAIIIAIAGIALPFALGASTSLVVHATISKGARLSAFFVFMGASFSITAIPIVAGILAEFKLLETEVGRMALSAAAINDITAWILLALAIALSGPRSPLVSVWILLTAVAYVVLLIVLLRPILAWMGRCTVDGSLVIAEKTTLPSTHLRKRWLQEKLELQKGKEALCESIKMVKRCNIFLVGHSPPVNALIDITDCTELGPIGSYLASSESSTMASALVIKRHALQGDSLPLSDKLVEEAANVDTKAIPVHNKTIGAD</sequence>
<dbReference type="EMBL" id="JAMQYH010000002">
    <property type="protein sequence ID" value="KAJ1696659.1"/>
    <property type="molecule type" value="Genomic_DNA"/>
</dbReference>
<dbReference type="InterPro" id="IPR050794">
    <property type="entry name" value="CPA2_transporter"/>
</dbReference>
<keyword evidence="5" id="KW-0633">Potassium transport</keyword>
<comment type="function">
    <text evidence="1">May function as sodium-coupled metabolite transporter across the chloroplast envelope.</text>
</comment>
<evidence type="ECO:0000256" key="8">
    <source>
        <dbReference type="ARBA" id="ARBA00022989"/>
    </source>
</evidence>
<keyword evidence="9" id="KW-0406">Ion transport</keyword>
<evidence type="ECO:0000313" key="14">
    <source>
        <dbReference type="EMBL" id="KAJ1696659.1"/>
    </source>
</evidence>
<dbReference type="GO" id="GO:0006885">
    <property type="term" value="P:regulation of pH"/>
    <property type="evidence" value="ECO:0007669"/>
    <property type="project" value="TreeGrafter"/>
</dbReference>
<dbReference type="PANTHER" id="PTHR32468:SF0">
    <property type="entry name" value="K(+)_H(+) ANTIPORTER 1"/>
    <property type="match status" value="1"/>
</dbReference>
<accession>A0A9Q0HSC7</accession>
<reference evidence="14" key="1">
    <citation type="journal article" date="2022" name="Cell">
        <title>Repeat-based holocentromeres influence genome architecture and karyotype evolution.</title>
        <authorList>
            <person name="Hofstatter P.G."/>
            <person name="Thangavel G."/>
            <person name="Lux T."/>
            <person name="Neumann P."/>
            <person name="Vondrak T."/>
            <person name="Novak P."/>
            <person name="Zhang M."/>
            <person name="Costa L."/>
            <person name="Castellani M."/>
            <person name="Scott A."/>
            <person name="Toegelov H."/>
            <person name="Fuchs J."/>
            <person name="Mata-Sucre Y."/>
            <person name="Dias Y."/>
            <person name="Vanzela A.L.L."/>
            <person name="Huettel B."/>
            <person name="Almeida C.C.S."/>
            <person name="Simkova H."/>
            <person name="Souza G."/>
            <person name="Pedrosa-Harand A."/>
            <person name="Macas J."/>
            <person name="Mayer K.F.X."/>
            <person name="Houben A."/>
            <person name="Marques A."/>
        </authorList>
    </citation>
    <scope>NUCLEOTIDE SEQUENCE</scope>
    <source>
        <strain evidence="14">RhyBre1mFocal</strain>
    </source>
</reference>
<dbReference type="Pfam" id="PF00999">
    <property type="entry name" value="Na_H_Exchanger"/>
    <property type="match status" value="1"/>
</dbReference>
<keyword evidence="4" id="KW-0813">Transport</keyword>
<dbReference type="InterPro" id="IPR038770">
    <property type="entry name" value="Na+/solute_symporter_sf"/>
</dbReference>
<evidence type="ECO:0000256" key="3">
    <source>
        <dbReference type="ARBA" id="ARBA00004141"/>
    </source>
</evidence>
<evidence type="ECO:0000256" key="9">
    <source>
        <dbReference type="ARBA" id="ARBA00023065"/>
    </source>
</evidence>
<keyword evidence="15" id="KW-1185">Reference proteome</keyword>
<keyword evidence="7" id="KW-0630">Potassium</keyword>
<dbReference type="GO" id="GO:0012505">
    <property type="term" value="C:endomembrane system"/>
    <property type="evidence" value="ECO:0007669"/>
    <property type="project" value="TreeGrafter"/>
</dbReference>
<evidence type="ECO:0000256" key="5">
    <source>
        <dbReference type="ARBA" id="ARBA00022538"/>
    </source>
</evidence>
<evidence type="ECO:0000256" key="12">
    <source>
        <dbReference type="SAM" id="Phobius"/>
    </source>
</evidence>
<feature type="transmembrane region" description="Helical" evidence="12">
    <location>
        <begin position="120"/>
        <end position="145"/>
    </location>
</feature>
<dbReference type="GO" id="GO:0015297">
    <property type="term" value="F:antiporter activity"/>
    <property type="evidence" value="ECO:0007669"/>
    <property type="project" value="InterPro"/>
</dbReference>
<dbReference type="GO" id="GO:0009941">
    <property type="term" value="C:chloroplast envelope"/>
    <property type="evidence" value="ECO:0007669"/>
    <property type="project" value="UniProtKB-SubCell"/>
</dbReference>
<dbReference type="GO" id="GO:0006813">
    <property type="term" value="P:potassium ion transport"/>
    <property type="evidence" value="ECO:0007669"/>
    <property type="project" value="UniProtKB-KW"/>
</dbReference>
<gene>
    <name evidence="14" type="ORF">LUZ63_005171</name>
</gene>
<evidence type="ECO:0000259" key="13">
    <source>
        <dbReference type="Pfam" id="PF00999"/>
    </source>
</evidence>
<comment type="caution">
    <text evidence="14">The sequence shown here is derived from an EMBL/GenBank/DDBJ whole genome shotgun (WGS) entry which is preliminary data.</text>
</comment>
<feature type="transmembrane region" description="Helical" evidence="12">
    <location>
        <begin position="21"/>
        <end position="44"/>
    </location>
</feature>
<evidence type="ECO:0000256" key="10">
    <source>
        <dbReference type="ARBA" id="ARBA00023136"/>
    </source>
</evidence>
<keyword evidence="10 12" id="KW-0472">Membrane</keyword>
<dbReference type="Proteomes" id="UP001151287">
    <property type="component" value="Unassembled WGS sequence"/>
</dbReference>
<dbReference type="Gene3D" id="1.20.1530.20">
    <property type="match status" value="1"/>
</dbReference>
<protein>
    <recommendedName>
        <fullName evidence="13">Cation/H+ exchanger transmembrane domain-containing protein</fullName>
    </recommendedName>
</protein>
<keyword evidence="6 12" id="KW-0812">Transmembrane</keyword>
<feature type="transmembrane region" description="Helical" evidence="12">
    <location>
        <begin position="187"/>
        <end position="211"/>
    </location>
</feature>
<dbReference type="AlphaFoldDB" id="A0A9Q0HSC7"/>
<evidence type="ECO:0000256" key="11">
    <source>
        <dbReference type="ARBA" id="ARBA00038341"/>
    </source>
</evidence>
<dbReference type="PANTHER" id="PTHR32468">
    <property type="entry name" value="CATION/H + ANTIPORTER"/>
    <property type="match status" value="1"/>
</dbReference>
<dbReference type="GO" id="GO:0016020">
    <property type="term" value="C:membrane"/>
    <property type="evidence" value="ECO:0007669"/>
    <property type="project" value="UniProtKB-SubCell"/>
</dbReference>
<evidence type="ECO:0000256" key="4">
    <source>
        <dbReference type="ARBA" id="ARBA00022448"/>
    </source>
</evidence>
<feature type="transmembrane region" description="Helical" evidence="12">
    <location>
        <begin position="89"/>
        <end position="108"/>
    </location>
</feature>
<evidence type="ECO:0000256" key="1">
    <source>
        <dbReference type="ARBA" id="ARBA00003198"/>
    </source>
</evidence>
<comment type="similarity">
    <text evidence="11">Belongs to the monovalent cation:proton antiporter 2 (CPA2) transporter (TC 2.A.37) family. CHX (TC 2.A.37.4) subfamily.</text>
</comment>
<feature type="domain" description="Cation/H+ exchanger transmembrane" evidence="13">
    <location>
        <begin position="39"/>
        <end position="245"/>
    </location>
</feature>
<feature type="transmembrane region" description="Helical" evidence="12">
    <location>
        <begin position="151"/>
        <end position="175"/>
    </location>
</feature>
<evidence type="ECO:0000256" key="7">
    <source>
        <dbReference type="ARBA" id="ARBA00022958"/>
    </source>
</evidence>
<name>A0A9Q0HSC7_9POAL</name>
<keyword evidence="8 12" id="KW-1133">Transmembrane helix</keyword>
<proteinExistence type="inferred from homology"/>
<feature type="transmembrane region" description="Helical" evidence="12">
    <location>
        <begin position="217"/>
        <end position="236"/>
    </location>
</feature>
<evidence type="ECO:0000256" key="6">
    <source>
        <dbReference type="ARBA" id="ARBA00022692"/>
    </source>
</evidence>
<comment type="subcellular location">
    <subcellularLocation>
        <location evidence="3">Membrane</location>
        <topology evidence="3">Multi-pass membrane protein</topology>
    </subcellularLocation>
    <subcellularLocation>
        <location evidence="2">Plastid</location>
        <location evidence="2">Chloroplast envelope</location>
    </subcellularLocation>
</comment>
<dbReference type="InterPro" id="IPR006153">
    <property type="entry name" value="Cation/H_exchanger_TM"/>
</dbReference>
<dbReference type="OrthoDB" id="2687058at2759"/>
<dbReference type="GO" id="GO:1902600">
    <property type="term" value="P:proton transmembrane transport"/>
    <property type="evidence" value="ECO:0007669"/>
    <property type="project" value="InterPro"/>
</dbReference>
<evidence type="ECO:0000313" key="15">
    <source>
        <dbReference type="Proteomes" id="UP001151287"/>
    </source>
</evidence>
<evidence type="ECO:0000256" key="2">
    <source>
        <dbReference type="ARBA" id="ARBA00004119"/>
    </source>
</evidence>
<organism evidence="14 15">
    <name type="scientific">Rhynchospora breviuscula</name>
    <dbReference type="NCBI Taxonomy" id="2022672"/>
    <lineage>
        <taxon>Eukaryota</taxon>
        <taxon>Viridiplantae</taxon>
        <taxon>Streptophyta</taxon>
        <taxon>Embryophyta</taxon>
        <taxon>Tracheophyta</taxon>
        <taxon>Spermatophyta</taxon>
        <taxon>Magnoliopsida</taxon>
        <taxon>Liliopsida</taxon>
        <taxon>Poales</taxon>
        <taxon>Cyperaceae</taxon>
        <taxon>Cyperoideae</taxon>
        <taxon>Rhynchosporeae</taxon>
        <taxon>Rhynchospora</taxon>
    </lineage>
</organism>